<dbReference type="Pfam" id="PF00795">
    <property type="entry name" value="CN_hydrolase"/>
    <property type="match status" value="1"/>
</dbReference>
<accession>A0A0W8F4G7</accession>
<protein>
    <submittedName>
        <fullName evidence="3">N-carbamoylputrescine amidase</fullName>
        <ecNumber evidence="3">3.5.1.53</ecNumber>
        <ecNumber evidence="3">3.5.3.12</ecNumber>
    </submittedName>
</protein>
<name>A0A0W8F4G7_9ZZZZ</name>
<dbReference type="GO" id="GO:0050126">
    <property type="term" value="F:N-carbamoylputrescine amidase activity"/>
    <property type="evidence" value="ECO:0007669"/>
    <property type="project" value="UniProtKB-EC"/>
</dbReference>
<evidence type="ECO:0000313" key="3">
    <source>
        <dbReference type="EMBL" id="KUG15474.1"/>
    </source>
</evidence>
<comment type="caution">
    <text evidence="3">The sequence shown here is derived from an EMBL/GenBank/DDBJ whole genome shotgun (WGS) entry which is preliminary data.</text>
</comment>
<reference evidence="3" key="1">
    <citation type="journal article" date="2015" name="Proc. Natl. Acad. Sci. U.S.A.">
        <title>Networks of energetic and metabolic interactions define dynamics in microbial communities.</title>
        <authorList>
            <person name="Embree M."/>
            <person name="Liu J.K."/>
            <person name="Al-Bassam M.M."/>
            <person name="Zengler K."/>
        </authorList>
    </citation>
    <scope>NUCLEOTIDE SEQUENCE</scope>
</reference>
<keyword evidence="1 3" id="KW-0378">Hydrolase</keyword>
<dbReference type="PROSITE" id="PS50263">
    <property type="entry name" value="CN_HYDROLASE"/>
    <property type="match status" value="1"/>
</dbReference>
<gene>
    <name evidence="3" type="ORF">ASZ90_014830</name>
</gene>
<proteinExistence type="predicted"/>
<dbReference type="PANTHER" id="PTHR43674">
    <property type="entry name" value="NITRILASE C965.09-RELATED"/>
    <property type="match status" value="1"/>
</dbReference>
<dbReference type="InterPro" id="IPR050345">
    <property type="entry name" value="Aliph_Amidase/BUP"/>
</dbReference>
<organism evidence="3">
    <name type="scientific">hydrocarbon metagenome</name>
    <dbReference type="NCBI Taxonomy" id="938273"/>
    <lineage>
        <taxon>unclassified sequences</taxon>
        <taxon>metagenomes</taxon>
        <taxon>ecological metagenomes</taxon>
    </lineage>
</organism>
<dbReference type="Gene3D" id="3.60.110.10">
    <property type="entry name" value="Carbon-nitrogen hydrolase"/>
    <property type="match status" value="1"/>
</dbReference>
<dbReference type="GO" id="GO:0047632">
    <property type="term" value="F:agmatine deiminase activity"/>
    <property type="evidence" value="ECO:0007669"/>
    <property type="project" value="UniProtKB-EC"/>
</dbReference>
<dbReference type="CDD" id="cd07573">
    <property type="entry name" value="CPA"/>
    <property type="match status" value="1"/>
</dbReference>
<dbReference type="AlphaFoldDB" id="A0A0W8F4G7"/>
<dbReference type="EC" id="3.5.3.12" evidence="3"/>
<dbReference type="InterPro" id="IPR003010">
    <property type="entry name" value="C-N_Hydrolase"/>
</dbReference>
<dbReference type="InterPro" id="IPR036526">
    <property type="entry name" value="C-N_Hydrolase_sf"/>
</dbReference>
<evidence type="ECO:0000256" key="1">
    <source>
        <dbReference type="ARBA" id="ARBA00022801"/>
    </source>
</evidence>
<dbReference type="PANTHER" id="PTHR43674:SF2">
    <property type="entry name" value="BETA-UREIDOPROPIONASE"/>
    <property type="match status" value="1"/>
</dbReference>
<evidence type="ECO:0000259" key="2">
    <source>
        <dbReference type="PROSITE" id="PS50263"/>
    </source>
</evidence>
<dbReference type="EC" id="3.5.1.53" evidence="3"/>
<dbReference type="EMBL" id="LNQE01001553">
    <property type="protein sequence ID" value="KUG15474.1"/>
    <property type="molecule type" value="Genomic_DNA"/>
</dbReference>
<dbReference type="GO" id="GO:0033388">
    <property type="term" value="P:putrescine biosynthetic process from arginine"/>
    <property type="evidence" value="ECO:0007669"/>
    <property type="project" value="TreeGrafter"/>
</dbReference>
<sequence length="286" mass="31597">MGDRTVKIGLVQTMVSGDVHENLARSLILVRQAAEAGAAIICLPELFRTPYFPQYAGGDAAAFAEPLPGPSTDAFAAIAREYCVSIIVPFYERDSDGRLYNSAAVITATGLLLPPYRKVHVPHDPLFYEQDYFTPGNGYLVFDCGMVKIAVLICYDQWFPEAARAVTLMGAEIIFYPTAIGWIRGLEEPCEGDWRDAWETVQRGHAIANGVHVAAVNRVGREGDLLFWGSSFVADAFGGILARAGITNEEVLLADINLDMNTMVRDGWGFLRNRRPDTYRLLAWED</sequence>
<feature type="domain" description="CN hydrolase" evidence="2">
    <location>
        <begin position="6"/>
        <end position="258"/>
    </location>
</feature>
<dbReference type="SUPFAM" id="SSF56317">
    <property type="entry name" value="Carbon-nitrogen hydrolase"/>
    <property type="match status" value="1"/>
</dbReference>